<dbReference type="FunFam" id="3.40.80.10:FF:000001">
    <property type="entry name" value="Peptidoglycan recognition protein 1"/>
    <property type="match status" value="1"/>
</dbReference>
<dbReference type="InterPro" id="IPR015510">
    <property type="entry name" value="PGRP"/>
</dbReference>
<dbReference type="GO" id="GO:0009253">
    <property type="term" value="P:peptidoglycan catabolic process"/>
    <property type="evidence" value="ECO:0007669"/>
    <property type="project" value="InterPro"/>
</dbReference>
<evidence type="ECO:0000313" key="10">
    <source>
        <dbReference type="Proteomes" id="UP000691718"/>
    </source>
</evidence>
<evidence type="ECO:0000256" key="3">
    <source>
        <dbReference type="ARBA" id="ARBA00022588"/>
    </source>
</evidence>
<comment type="caution">
    <text evidence="9">The sequence shown here is derived from an EMBL/GenBank/DDBJ whole genome shotgun (WGS) entry which is preliminary data.</text>
</comment>
<comment type="similarity">
    <text evidence="1">Belongs to the N-acetylmuramoyl-L-alanine amidase 2 family.</text>
</comment>
<dbReference type="SMART" id="SM00644">
    <property type="entry name" value="Ami_2"/>
    <property type="match status" value="1"/>
</dbReference>
<feature type="domain" description="N-acetylmuramoyl-L-alanine amidase" evidence="7">
    <location>
        <begin position="146"/>
        <end position="286"/>
    </location>
</feature>
<gene>
    <name evidence="9" type="ORF">PAPOLLO_LOCUS21557</name>
</gene>
<keyword evidence="6" id="KW-1133">Transmembrane helix</keyword>
<evidence type="ECO:0000256" key="1">
    <source>
        <dbReference type="ARBA" id="ARBA00007553"/>
    </source>
</evidence>
<dbReference type="InterPro" id="IPR006619">
    <property type="entry name" value="PGRP_domain_met/bac"/>
</dbReference>
<name>A0A8S3XRR3_PARAO</name>
<evidence type="ECO:0000259" key="8">
    <source>
        <dbReference type="SMART" id="SM00701"/>
    </source>
</evidence>
<reference evidence="9" key="1">
    <citation type="submission" date="2021-04" db="EMBL/GenBank/DDBJ databases">
        <authorList>
            <person name="Tunstrom K."/>
        </authorList>
    </citation>
    <scope>NUCLEOTIDE SEQUENCE</scope>
</reference>
<keyword evidence="6" id="KW-0472">Membrane</keyword>
<feature type="transmembrane region" description="Helical" evidence="6">
    <location>
        <begin position="95"/>
        <end position="116"/>
    </location>
</feature>
<evidence type="ECO:0000256" key="2">
    <source>
        <dbReference type="ARBA" id="ARBA00011245"/>
    </source>
</evidence>
<evidence type="ECO:0000313" key="9">
    <source>
        <dbReference type="EMBL" id="CAG5039171.1"/>
    </source>
</evidence>
<dbReference type="GO" id="GO:0045087">
    <property type="term" value="P:innate immune response"/>
    <property type="evidence" value="ECO:0007669"/>
    <property type="project" value="UniProtKB-KW"/>
</dbReference>
<dbReference type="OrthoDB" id="10001926at2759"/>
<protein>
    <recommendedName>
        <fullName evidence="5">Peptidoglycan recognition protein</fullName>
    </recommendedName>
</protein>
<dbReference type="PANTHER" id="PTHR11022:SF74">
    <property type="entry name" value="PEPTIDOGLYCAN-RECOGNITION PROTEIN SA"/>
    <property type="match status" value="1"/>
</dbReference>
<dbReference type="EMBL" id="CAJQZP010001331">
    <property type="protein sequence ID" value="CAG5039171.1"/>
    <property type="molecule type" value="Genomic_DNA"/>
</dbReference>
<dbReference type="GO" id="GO:0008270">
    <property type="term" value="F:zinc ion binding"/>
    <property type="evidence" value="ECO:0007669"/>
    <property type="project" value="InterPro"/>
</dbReference>
<dbReference type="Pfam" id="PF01510">
    <property type="entry name" value="Amidase_2"/>
    <property type="match status" value="1"/>
</dbReference>
<dbReference type="PANTHER" id="PTHR11022">
    <property type="entry name" value="PEPTIDOGLYCAN RECOGNITION PROTEIN"/>
    <property type="match status" value="1"/>
</dbReference>
<comment type="subunit">
    <text evidence="2">Monomer.</text>
</comment>
<dbReference type="InterPro" id="IPR002502">
    <property type="entry name" value="Amidase_domain"/>
</dbReference>
<keyword evidence="10" id="KW-1185">Reference proteome</keyword>
<evidence type="ECO:0000256" key="5">
    <source>
        <dbReference type="ARBA" id="ARBA00069708"/>
    </source>
</evidence>
<evidence type="ECO:0000259" key="7">
    <source>
        <dbReference type="SMART" id="SM00644"/>
    </source>
</evidence>
<keyword evidence="3" id="KW-0399">Innate immunity</keyword>
<dbReference type="SMART" id="SM00701">
    <property type="entry name" value="PGRP"/>
    <property type="match status" value="1"/>
</dbReference>
<keyword evidence="4" id="KW-0391">Immunity</keyword>
<keyword evidence="6" id="KW-0812">Transmembrane</keyword>
<dbReference type="AlphaFoldDB" id="A0A8S3XRR3"/>
<dbReference type="GO" id="GO:0008745">
    <property type="term" value="F:N-acetylmuramoyl-L-alanine amidase activity"/>
    <property type="evidence" value="ECO:0007669"/>
    <property type="project" value="InterPro"/>
</dbReference>
<evidence type="ECO:0000256" key="4">
    <source>
        <dbReference type="ARBA" id="ARBA00022859"/>
    </source>
</evidence>
<dbReference type="CDD" id="cd06583">
    <property type="entry name" value="PGRP"/>
    <property type="match status" value="1"/>
</dbReference>
<accession>A0A8S3XRR3</accession>
<feature type="domain" description="Peptidoglycan recognition protein family" evidence="8">
    <location>
        <begin position="135"/>
        <end position="280"/>
    </location>
</feature>
<proteinExistence type="inferred from homology"/>
<evidence type="ECO:0000256" key="6">
    <source>
        <dbReference type="SAM" id="Phobius"/>
    </source>
</evidence>
<dbReference type="Proteomes" id="UP000691718">
    <property type="component" value="Unassembled WGS sequence"/>
</dbReference>
<sequence length="320" mass="36279">MWISGDDHSHDQPGAPLVRWSRNSEVVPIDGAFPTTSTATPNVGNLSVTKSSRVHIGPKFVSVTQNLQNTEVVKDMPFPVYVWYIVRNSSRAEKLSCLVALLVLITCVTLIVYFAVNASNNPEDYIDVDPHEWNITRQMWLAQNFTGQATTERYDPLRLVIIQHTVSPECSRFVLCAAELRTMQSWYIKYYNYDIPYNFIIGNDGRVYEGRGWGKPGAHALTYNGCSLGIAFIGDYREELTVHSRVTELQVKRAKMLLEEGVKRGFLDPDYSVLGAKDLIATASPGSNLYNAIREWEHYDHVNKWQNNTCDKMYGFLPVS</sequence>
<organism evidence="9 10">
    <name type="scientific">Parnassius apollo</name>
    <name type="common">Apollo butterfly</name>
    <name type="synonym">Papilio apollo</name>
    <dbReference type="NCBI Taxonomy" id="110799"/>
    <lineage>
        <taxon>Eukaryota</taxon>
        <taxon>Metazoa</taxon>
        <taxon>Ecdysozoa</taxon>
        <taxon>Arthropoda</taxon>
        <taxon>Hexapoda</taxon>
        <taxon>Insecta</taxon>
        <taxon>Pterygota</taxon>
        <taxon>Neoptera</taxon>
        <taxon>Endopterygota</taxon>
        <taxon>Lepidoptera</taxon>
        <taxon>Glossata</taxon>
        <taxon>Ditrysia</taxon>
        <taxon>Papilionoidea</taxon>
        <taxon>Papilionidae</taxon>
        <taxon>Parnassiinae</taxon>
        <taxon>Parnassini</taxon>
        <taxon>Parnassius</taxon>
        <taxon>Parnassius</taxon>
    </lineage>
</organism>